<dbReference type="InterPro" id="IPR011042">
    <property type="entry name" value="6-blade_b-propeller_TolB-like"/>
</dbReference>
<dbReference type="Proteomes" id="UP000070058">
    <property type="component" value="Unassembled WGS sequence"/>
</dbReference>
<dbReference type="EMBL" id="LSZQ01000013">
    <property type="protein sequence ID" value="KXU37589.1"/>
    <property type="molecule type" value="Genomic_DNA"/>
</dbReference>
<comment type="similarity">
    <text evidence="1">Belongs to the TolB family.</text>
</comment>
<dbReference type="Gene3D" id="2.120.10.30">
    <property type="entry name" value="TolB, C-terminal domain"/>
    <property type="match status" value="2"/>
</dbReference>
<protein>
    <submittedName>
        <fullName evidence="2">Biopolymer transporter Tol</fullName>
    </submittedName>
</protein>
<gene>
    <name evidence="2" type="ORF">AXK11_01975</name>
</gene>
<sequence length="422" mass="46210">MPAWAKSQNPSILPIFKAIMKLSLSWLFSLLCLTAALPFVAQAQRNVGDVVIASDVQVVPVRVSSTTPELNALAQQAFGAHGRYRVTASGYRYDIRFVQAGANQVRVDITNASGGHLHSQTLSGDSLRHALLRAADVAVERTNEQGLRGFFASKLTFISERTGRKEVYTSDLFFGEVRQLTRDNSQALTPRWSPDGSRIIYTSYFRSGFPDIFQIDLRNYQRSNFVSFKGTNSGARFSPDGRLVAMVLSGEGNAEIYVSDAQGRQIRRLTRTDAVEASPCFSPDGSRLIYTSDAAGGPQLYVMPVAAGAGAARRVPTNISGYCSEPDWSRADANKIAFTMRIGSGFQIAVYDFSKREPARQVSRAPFDAIEPCWLADGRHLIYTARDRQTSRLCLLDTETGRSTTLSPAGLGTALQANALLR</sequence>
<organism evidence="2 3">
    <name type="scientific">Cephaloticoccus primus</name>
    <dbReference type="NCBI Taxonomy" id="1548207"/>
    <lineage>
        <taxon>Bacteria</taxon>
        <taxon>Pseudomonadati</taxon>
        <taxon>Verrucomicrobiota</taxon>
        <taxon>Opitutia</taxon>
        <taxon>Opitutales</taxon>
        <taxon>Opitutaceae</taxon>
        <taxon>Cephaloticoccus</taxon>
    </lineage>
</organism>
<dbReference type="SUPFAM" id="SSF69304">
    <property type="entry name" value="Tricorn protease N-terminal domain"/>
    <property type="match status" value="1"/>
</dbReference>
<dbReference type="STRING" id="1548207.AXK11_01975"/>
<keyword evidence="3" id="KW-1185">Reference proteome</keyword>
<accession>A0A139SSP1</accession>
<reference evidence="3" key="1">
    <citation type="submission" date="2016-02" db="EMBL/GenBank/DDBJ databases">
        <authorList>
            <person name="Sanders J.G."/>
            <person name="Lin J.Y."/>
            <person name="Wertz J.T."/>
            <person name="Russell J.A."/>
            <person name="Moreau C.S."/>
            <person name="Powell S."/>
        </authorList>
    </citation>
    <scope>NUCLEOTIDE SEQUENCE [LARGE SCALE GENOMIC DNA]</scope>
    <source>
        <strain evidence="3">CAG34</strain>
    </source>
</reference>
<comment type="caution">
    <text evidence="2">The sequence shown here is derived from an EMBL/GenBank/DDBJ whole genome shotgun (WGS) entry which is preliminary data.</text>
</comment>
<dbReference type="InterPro" id="IPR011659">
    <property type="entry name" value="WD40"/>
</dbReference>
<evidence type="ECO:0000256" key="1">
    <source>
        <dbReference type="ARBA" id="ARBA00009820"/>
    </source>
</evidence>
<dbReference type="PANTHER" id="PTHR36842:SF1">
    <property type="entry name" value="PROTEIN TOLB"/>
    <property type="match status" value="1"/>
</dbReference>
<proteinExistence type="inferred from homology"/>
<dbReference type="Pfam" id="PF07676">
    <property type="entry name" value="PD40"/>
    <property type="match status" value="3"/>
</dbReference>
<dbReference type="PANTHER" id="PTHR36842">
    <property type="entry name" value="PROTEIN TOLB HOMOLOG"/>
    <property type="match status" value="1"/>
</dbReference>
<evidence type="ECO:0000313" key="3">
    <source>
        <dbReference type="Proteomes" id="UP000070058"/>
    </source>
</evidence>
<name>A0A139SSP1_9BACT</name>
<dbReference type="AlphaFoldDB" id="A0A139SSP1"/>
<evidence type="ECO:0000313" key="2">
    <source>
        <dbReference type="EMBL" id="KXU37589.1"/>
    </source>
</evidence>